<feature type="region of interest" description="Disordered" evidence="7">
    <location>
        <begin position="240"/>
        <end position="259"/>
    </location>
</feature>
<gene>
    <name evidence="11" type="primary">LOC110798629</name>
</gene>
<keyword evidence="6" id="KW-0539">Nucleus</keyword>
<dbReference type="FunFam" id="1.10.10.60:FF:000060">
    <property type="entry name" value="MYB transcription factor"/>
    <property type="match status" value="1"/>
</dbReference>
<dbReference type="InterPro" id="IPR001005">
    <property type="entry name" value="SANT/Myb"/>
</dbReference>
<dbReference type="OrthoDB" id="2143914at2759"/>
<dbReference type="GO" id="GO:0005634">
    <property type="term" value="C:nucleus"/>
    <property type="evidence" value="ECO:0000318"/>
    <property type="project" value="GO_Central"/>
</dbReference>
<evidence type="ECO:0000259" key="8">
    <source>
        <dbReference type="PROSITE" id="PS50090"/>
    </source>
</evidence>
<dbReference type="GO" id="GO:0000981">
    <property type="term" value="F:DNA-binding transcription factor activity, RNA polymerase II-specific"/>
    <property type="evidence" value="ECO:0000318"/>
    <property type="project" value="GO_Central"/>
</dbReference>
<dbReference type="InterPro" id="IPR017930">
    <property type="entry name" value="Myb_dom"/>
</dbReference>
<feature type="domain" description="HTH myb-type" evidence="9">
    <location>
        <begin position="68"/>
        <end position="118"/>
    </location>
</feature>
<accession>A0A9R0K5R7</accession>
<dbReference type="Gene3D" id="1.10.10.60">
    <property type="entry name" value="Homeodomain-like"/>
    <property type="match status" value="2"/>
</dbReference>
<evidence type="ECO:0000256" key="7">
    <source>
        <dbReference type="SAM" id="MobiDB-lite"/>
    </source>
</evidence>
<evidence type="ECO:0000313" key="10">
    <source>
        <dbReference type="Proteomes" id="UP000813463"/>
    </source>
</evidence>
<evidence type="ECO:0000256" key="1">
    <source>
        <dbReference type="ARBA" id="ARBA00004123"/>
    </source>
</evidence>
<feature type="domain" description="HTH myb-type" evidence="9">
    <location>
        <begin position="13"/>
        <end position="67"/>
    </location>
</feature>
<dbReference type="Pfam" id="PF00249">
    <property type="entry name" value="Myb_DNA-binding"/>
    <property type="match status" value="2"/>
</dbReference>
<dbReference type="KEGG" id="soe:110798629"/>
<feature type="domain" description="Myb-like" evidence="8">
    <location>
        <begin position="64"/>
        <end position="114"/>
    </location>
</feature>
<dbReference type="AlphaFoldDB" id="A0A9R0K5R7"/>
<dbReference type="InterPro" id="IPR050560">
    <property type="entry name" value="MYB_TF"/>
</dbReference>
<dbReference type="Proteomes" id="UP000813463">
    <property type="component" value="Chromosome 1"/>
</dbReference>
<evidence type="ECO:0000256" key="6">
    <source>
        <dbReference type="ARBA" id="ARBA00023242"/>
    </source>
</evidence>
<dbReference type="CDD" id="cd00167">
    <property type="entry name" value="SANT"/>
    <property type="match status" value="2"/>
</dbReference>
<keyword evidence="10" id="KW-1185">Reference proteome</keyword>
<evidence type="ECO:0000259" key="9">
    <source>
        <dbReference type="PROSITE" id="PS51294"/>
    </source>
</evidence>
<feature type="region of interest" description="Disordered" evidence="7">
    <location>
        <begin position="180"/>
        <end position="217"/>
    </location>
</feature>
<evidence type="ECO:0000256" key="5">
    <source>
        <dbReference type="ARBA" id="ARBA00023163"/>
    </source>
</evidence>
<evidence type="ECO:0000256" key="4">
    <source>
        <dbReference type="ARBA" id="ARBA00023125"/>
    </source>
</evidence>
<name>A0A9R0K5R7_SPIOL</name>
<reference evidence="11" key="2">
    <citation type="submission" date="2025-08" db="UniProtKB">
        <authorList>
            <consortium name="RefSeq"/>
        </authorList>
    </citation>
    <scope>IDENTIFICATION</scope>
    <source>
        <tissue evidence="11">Leaf</tissue>
    </source>
</reference>
<dbReference type="GO" id="GO:0006355">
    <property type="term" value="P:regulation of DNA-templated transcription"/>
    <property type="evidence" value="ECO:0000318"/>
    <property type="project" value="GO_Central"/>
</dbReference>
<reference evidence="10" key="1">
    <citation type="journal article" date="2021" name="Nat. Commun.">
        <title>Genomic analyses provide insights into spinach domestication and the genetic basis of agronomic traits.</title>
        <authorList>
            <person name="Cai X."/>
            <person name="Sun X."/>
            <person name="Xu C."/>
            <person name="Sun H."/>
            <person name="Wang X."/>
            <person name="Ge C."/>
            <person name="Zhang Z."/>
            <person name="Wang Q."/>
            <person name="Fei Z."/>
            <person name="Jiao C."/>
            <person name="Wang Q."/>
        </authorList>
    </citation>
    <scope>NUCLEOTIDE SEQUENCE [LARGE SCALE GENOMIC DNA]</scope>
    <source>
        <strain evidence="10">cv. Varoflay</strain>
    </source>
</reference>
<keyword evidence="5" id="KW-0804">Transcription</keyword>
<sequence>MGTQNNVQNAVVKDRVKGSWTPQEDATLVKLVDQHGPRNWTLISAGIPGRSGKSCRLRWCNQLSPDVQHRPFSPTEDETIVQAHKVHGNKWATIARLLPGRTDNAIKNHWNSTLRRKRDPQVVVESGEWKRQRVEAVVSAESDSGIVKKEVSSGVVSEQEENGGVEGSDGVETVLTLLPPGGSLMVTRGEDKEGEEEDQVWKGVGKSQGDSEKGNNEMKTWITVMQSMIAEEVKNYMDRLVLQPKNRDGPESDSQAHRD</sequence>
<dbReference type="PANTHER" id="PTHR45614">
    <property type="entry name" value="MYB PROTEIN-RELATED"/>
    <property type="match status" value="1"/>
</dbReference>
<dbReference type="PROSITE" id="PS50090">
    <property type="entry name" value="MYB_LIKE"/>
    <property type="match status" value="2"/>
</dbReference>
<dbReference type="SUPFAM" id="SSF46689">
    <property type="entry name" value="Homeodomain-like"/>
    <property type="match status" value="1"/>
</dbReference>
<protein>
    <submittedName>
        <fullName evidence="11">Transcription factor MYB77-like</fullName>
    </submittedName>
</protein>
<organism evidence="10 11">
    <name type="scientific">Spinacia oleracea</name>
    <name type="common">Spinach</name>
    <dbReference type="NCBI Taxonomy" id="3562"/>
    <lineage>
        <taxon>Eukaryota</taxon>
        <taxon>Viridiplantae</taxon>
        <taxon>Streptophyta</taxon>
        <taxon>Embryophyta</taxon>
        <taxon>Tracheophyta</taxon>
        <taxon>Spermatophyta</taxon>
        <taxon>Magnoliopsida</taxon>
        <taxon>eudicotyledons</taxon>
        <taxon>Gunneridae</taxon>
        <taxon>Pentapetalae</taxon>
        <taxon>Caryophyllales</taxon>
        <taxon>Chenopodiaceae</taxon>
        <taxon>Chenopodioideae</taxon>
        <taxon>Anserineae</taxon>
        <taxon>Spinacia</taxon>
    </lineage>
</organism>
<dbReference type="GeneID" id="110798629"/>
<dbReference type="PANTHER" id="PTHR45614:SF82">
    <property type="entry name" value="OS01G0977300 PROTEIN"/>
    <property type="match status" value="1"/>
</dbReference>
<keyword evidence="4" id="KW-0238">DNA-binding</keyword>
<feature type="domain" description="Myb-like" evidence="8">
    <location>
        <begin position="12"/>
        <end position="63"/>
    </location>
</feature>
<dbReference type="SMART" id="SM00717">
    <property type="entry name" value="SANT"/>
    <property type="match status" value="2"/>
</dbReference>
<dbReference type="InterPro" id="IPR009057">
    <property type="entry name" value="Homeodomain-like_sf"/>
</dbReference>
<comment type="subcellular location">
    <subcellularLocation>
        <location evidence="1">Nucleus</location>
    </subcellularLocation>
</comment>
<dbReference type="RefSeq" id="XP_021859510.1">
    <property type="nucleotide sequence ID" value="XM_022003818.1"/>
</dbReference>
<dbReference type="PROSITE" id="PS51294">
    <property type="entry name" value="HTH_MYB"/>
    <property type="match status" value="2"/>
</dbReference>
<feature type="compositionally biased region" description="Basic and acidic residues" evidence="7">
    <location>
        <begin position="245"/>
        <end position="259"/>
    </location>
</feature>
<evidence type="ECO:0000256" key="2">
    <source>
        <dbReference type="ARBA" id="ARBA00022737"/>
    </source>
</evidence>
<evidence type="ECO:0000313" key="11">
    <source>
        <dbReference type="RefSeq" id="XP_021859510.1"/>
    </source>
</evidence>
<proteinExistence type="predicted"/>
<dbReference type="GO" id="GO:0000978">
    <property type="term" value="F:RNA polymerase II cis-regulatory region sequence-specific DNA binding"/>
    <property type="evidence" value="ECO:0000318"/>
    <property type="project" value="GO_Central"/>
</dbReference>
<keyword evidence="3" id="KW-0805">Transcription regulation</keyword>
<keyword evidence="2" id="KW-0677">Repeat</keyword>
<evidence type="ECO:0000256" key="3">
    <source>
        <dbReference type="ARBA" id="ARBA00023015"/>
    </source>
</evidence>